<evidence type="ECO:0000256" key="8">
    <source>
        <dbReference type="ARBA" id="ARBA00022884"/>
    </source>
</evidence>
<dbReference type="GO" id="GO:0032196">
    <property type="term" value="P:transposition"/>
    <property type="evidence" value="ECO:0007669"/>
    <property type="project" value="UniProtKB-KW"/>
</dbReference>
<evidence type="ECO:0000313" key="17">
    <source>
        <dbReference type="EMBL" id="MBW0526964.1"/>
    </source>
</evidence>
<dbReference type="GO" id="GO:0005634">
    <property type="term" value="C:nucleus"/>
    <property type="evidence" value="ECO:0007669"/>
    <property type="project" value="UniProtKB-ARBA"/>
</dbReference>
<dbReference type="Proteomes" id="UP000765509">
    <property type="component" value="Unassembled WGS sequence"/>
</dbReference>
<evidence type="ECO:0000256" key="3">
    <source>
        <dbReference type="ARBA" id="ARBA00022722"/>
    </source>
</evidence>
<evidence type="ECO:0000256" key="12">
    <source>
        <dbReference type="ARBA" id="ARBA00023172"/>
    </source>
</evidence>
<evidence type="ECO:0000256" key="11">
    <source>
        <dbReference type="ARBA" id="ARBA00022932"/>
    </source>
</evidence>
<dbReference type="InterPro" id="IPR057670">
    <property type="entry name" value="SH3_retrovirus"/>
</dbReference>
<keyword evidence="13" id="KW-0511">Multifunctional enzyme</keyword>
<evidence type="ECO:0000256" key="7">
    <source>
        <dbReference type="ARBA" id="ARBA00022842"/>
    </source>
</evidence>
<keyword evidence="11" id="KW-0239">DNA-directed DNA polymerase</keyword>
<organism evidence="17 18">
    <name type="scientific">Austropuccinia psidii MF-1</name>
    <dbReference type="NCBI Taxonomy" id="1389203"/>
    <lineage>
        <taxon>Eukaryota</taxon>
        <taxon>Fungi</taxon>
        <taxon>Dikarya</taxon>
        <taxon>Basidiomycota</taxon>
        <taxon>Pucciniomycotina</taxon>
        <taxon>Pucciniomycetes</taxon>
        <taxon>Pucciniales</taxon>
        <taxon>Sphaerophragmiaceae</taxon>
        <taxon>Austropuccinia</taxon>
    </lineage>
</organism>
<dbReference type="InterPro" id="IPR012337">
    <property type="entry name" value="RNaseH-like_sf"/>
</dbReference>
<protein>
    <recommendedName>
        <fullName evidence="16">Integrase catalytic domain-containing protein</fullName>
    </recommendedName>
</protein>
<keyword evidence="18" id="KW-1185">Reference proteome</keyword>
<keyword evidence="6" id="KW-0378">Hydrolase</keyword>
<sequence length="365" mass="41472">MGPFPSLVDKFLYAMIILDHFSSLVAFVPLRAKSDAAKHLKEWLVQFANIAHTTGIVHERTIPYEHHQNGKVEKKNRTLAEASRSMMIRANLPPTFWTYALQHVAWVFNRVLHTNDNITPYEAVIKQKPSLSLLRVFGCMAFVHNMTQQNDLTAKATAVIHLGVAQDSQGCVFFDHAARRFVRGASVIFREDMFPQIDKASEIHLKTIELKNLFDNSLICEMTEQDKCLHLLNMSGMYCIGTPTNYHKAKSTPQAAEWMEACEEELRNLNSMEVWEEVEGVNVTQILGTQWVFALKSDSDGRLIRHKACLVVRGHRQIQGVNFEETFAPTPTFAILQSILTIASKNLWKINTFDVTSAYLHSKIA</sequence>
<name>A0A9Q3ETG6_9BASI</name>
<gene>
    <name evidence="17" type="ORF">O181_066679</name>
</gene>
<evidence type="ECO:0000256" key="5">
    <source>
        <dbReference type="ARBA" id="ARBA00022759"/>
    </source>
</evidence>
<proteinExistence type="predicted"/>
<keyword evidence="12" id="KW-0233">DNA recombination</keyword>
<dbReference type="InterPro" id="IPR039537">
    <property type="entry name" value="Retrotran_Ty1/copia-like"/>
</dbReference>
<dbReference type="GO" id="GO:0046872">
    <property type="term" value="F:metal ion binding"/>
    <property type="evidence" value="ECO:0007669"/>
    <property type="project" value="UniProtKB-KW"/>
</dbReference>
<feature type="domain" description="Integrase catalytic" evidence="16">
    <location>
        <begin position="1"/>
        <end position="128"/>
    </location>
</feature>
<dbReference type="GO" id="GO:0003887">
    <property type="term" value="F:DNA-directed DNA polymerase activity"/>
    <property type="evidence" value="ECO:0007669"/>
    <property type="project" value="UniProtKB-KW"/>
</dbReference>
<evidence type="ECO:0000256" key="9">
    <source>
        <dbReference type="ARBA" id="ARBA00022908"/>
    </source>
</evidence>
<dbReference type="Pfam" id="PF25597">
    <property type="entry name" value="SH3_retrovirus"/>
    <property type="match status" value="1"/>
</dbReference>
<dbReference type="GO" id="GO:0016787">
    <property type="term" value="F:hydrolase activity"/>
    <property type="evidence" value="ECO:0007669"/>
    <property type="project" value="UniProtKB-KW"/>
</dbReference>
<evidence type="ECO:0000256" key="1">
    <source>
        <dbReference type="ARBA" id="ARBA00022578"/>
    </source>
</evidence>
<dbReference type="InterPro" id="IPR036397">
    <property type="entry name" value="RNaseH_sf"/>
</dbReference>
<keyword evidence="11" id="KW-0808">Transferase</keyword>
<dbReference type="OrthoDB" id="3251181at2759"/>
<accession>A0A9Q3ETG6</accession>
<keyword evidence="10" id="KW-0695">RNA-directed DNA polymerase</keyword>
<dbReference type="PANTHER" id="PTHR42648:SF11">
    <property type="entry name" value="TRANSPOSON TY4-P GAG-POL POLYPROTEIN"/>
    <property type="match status" value="1"/>
</dbReference>
<keyword evidence="3" id="KW-0540">Nuclease</keyword>
<evidence type="ECO:0000256" key="6">
    <source>
        <dbReference type="ARBA" id="ARBA00022801"/>
    </source>
</evidence>
<dbReference type="GO" id="GO:0006310">
    <property type="term" value="P:DNA recombination"/>
    <property type="evidence" value="ECO:0007669"/>
    <property type="project" value="UniProtKB-KW"/>
</dbReference>
<evidence type="ECO:0000256" key="14">
    <source>
        <dbReference type="ARBA" id="ARBA00048173"/>
    </source>
</evidence>
<comment type="caution">
    <text evidence="17">The sequence shown here is derived from an EMBL/GenBank/DDBJ whole genome shotgun (WGS) entry which is preliminary data.</text>
</comment>
<dbReference type="SUPFAM" id="SSF53098">
    <property type="entry name" value="Ribonuclease H-like"/>
    <property type="match status" value="1"/>
</dbReference>
<evidence type="ECO:0000256" key="13">
    <source>
        <dbReference type="ARBA" id="ARBA00023268"/>
    </source>
</evidence>
<evidence type="ECO:0000256" key="2">
    <source>
        <dbReference type="ARBA" id="ARBA00022695"/>
    </source>
</evidence>
<dbReference type="Gene3D" id="3.30.420.10">
    <property type="entry name" value="Ribonuclease H-like superfamily/Ribonuclease H"/>
    <property type="match status" value="1"/>
</dbReference>
<evidence type="ECO:0000256" key="15">
    <source>
        <dbReference type="ARBA" id="ARBA00049244"/>
    </source>
</evidence>
<keyword evidence="9" id="KW-0229">DNA integration</keyword>
<dbReference type="GO" id="GO:0015074">
    <property type="term" value="P:DNA integration"/>
    <property type="evidence" value="ECO:0007669"/>
    <property type="project" value="UniProtKB-KW"/>
</dbReference>
<evidence type="ECO:0000313" key="18">
    <source>
        <dbReference type="Proteomes" id="UP000765509"/>
    </source>
</evidence>
<evidence type="ECO:0000256" key="4">
    <source>
        <dbReference type="ARBA" id="ARBA00022723"/>
    </source>
</evidence>
<keyword evidence="7" id="KW-0460">Magnesium</keyword>
<dbReference type="InterPro" id="IPR001584">
    <property type="entry name" value="Integrase_cat-core"/>
</dbReference>
<dbReference type="AlphaFoldDB" id="A0A9Q3ETG6"/>
<dbReference type="InterPro" id="IPR013103">
    <property type="entry name" value="RVT_2"/>
</dbReference>
<dbReference type="Pfam" id="PF07727">
    <property type="entry name" value="RVT_2"/>
    <property type="match status" value="1"/>
</dbReference>
<dbReference type="GO" id="GO:0003964">
    <property type="term" value="F:RNA-directed DNA polymerase activity"/>
    <property type="evidence" value="ECO:0007669"/>
    <property type="project" value="UniProtKB-KW"/>
</dbReference>
<keyword evidence="1" id="KW-0815">Transposition</keyword>
<dbReference type="GO" id="GO:0003723">
    <property type="term" value="F:RNA binding"/>
    <property type="evidence" value="ECO:0007669"/>
    <property type="project" value="UniProtKB-KW"/>
</dbReference>
<comment type="catalytic activity">
    <reaction evidence="14">
        <text>DNA(n) + a 2'-deoxyribonucleoside 5'-triphosphate = DNA(n+1) + diphosphate</text>
        <dbReference type="Rhea" id="RHEA:22508"/>
        <dbReference type="Rhea" id="RHEA-COMP:17339"/>
        <dbReference type="Rhea" id="RHEA-COMP:17340"/>
        <dbReference type="ChEBI" id="CHEBI:33019"/>
        <dbReference type="ChEBI" id="CHEBI:61560"/>
        <dbReference type="ChEBI" id="CHEBI:173112"/>
        <dbReference type="EC" id="2.7.7.49"/>
    </reaction>
</comment>
<keyword evidence="8" id="KW-0694">RNA-binding</keyword>
<dbReference type="GO" id="GO:0004519">
    <property type="term" value="F:endonuclease activity"/>
    <property type="evidence" value="ECO:0007669"/>
    <property type="project" value="UniProtKB-KW"/>
</dbReference>
<reference evidence="17" key="1">
    <citation type="submission" date="2021-03" db="EMBL/GenBank/DDBJ databases">
        <title>Draft genome sequence of rust myrtle Austropuccinia psidii MF-1, a brazilian biotype.</title>
        <authorList>
            <person name="Quecine M.C."/>
            <person name="Pachon D.M.R."/>
            <person name="Bonatelli M.L."/>
            <person name="Correr F.H."/>
            <person name="Franceschini L.M."/>
            <person name="Leite T.F."/>
            <person name="Margarido G.R.A."/>
            <person name="Almeida C.A."/>
            <person name="Ferrarezi J.A."/>
            <person name="Labate C.A."/>
        </authorList>
    </citation>
    <scope>NUCLEOTIDE SEQUENCE</scope>
    <source>
        <strain evidence="17">MF-1</strain>
    </source>
</reference>
<evidence type="ECO:0000259" key="16">
    <source>
        <dbReference type="PROSITE" id="PS50994"/>
    </source>
</evidence>
<dbReference type="PANTHER" id="PTHR42648">
    <property type="entry name" value="TRANSPOSASE, PUTATIVE-RELATED"/>
    <property type="match status" value="1"/>
</dbReference>
<keyword evidence="5" id="KW-0255">Endonuclease</keyword>
<comment type="catalytic activity">
    <reaction evidence="15">
        <text>DNA(n) + a 2'-deoxyribonucleoside 5'-triphosphate = DNA(n+1) + diphosphate</text>
        <dbReference type="Rhea" id="RHEA:22508"/>
        <dbReference type="Rhea" id="RHEA-COMP:17339"/>
        <dbReference type="Rhea" id="RHEA-COMP:17340"/>
        <dbReference type="ChEBI" id="CHEBI:33019"/>
        <dbReference type="ChEBI" id="CHEBI:61560"/>
        <dbReference type="ChEBI" id="CHEBI:173112"/>
        <dbReference type="EC" id="2.7.7.7"/>
    </reaction>
</comment>
<keyword evidence="2" id="KW-0548">Nucleotidyltransferase</keyword>
<dbReference type="PROSITE" id="PS50994">
    <property type="entry name" value="INTEGRASE"/>
    <property type="match status" value="1"/>
</dbReference>
<evidence type="ECO:0000256" key="10">
    <source>
        <dbReference type="ARBA" id="ARBA00022918"/>
    </source>
</evidence>
<keyword evidence="4" id="KW-0479">Metal-binding</keyword>
<dbReference type="EMBL" id="AVOT02033105">
    <property type="protein sequence ID" value="MBW0526964.1"/>
    <property type="molecule type" value="Genomic_DNA"/>
</dbReference>